<dbReference type="PANTHER" id="PTHR43792">
    <property type="entry name" value="GNAT FAMILY, PUTATIVE (AFU_ORTHOLOGUE AFUA_3G00765)-RELATED-RELATED"/>
    <property type="match status" value="1"/>
</dbReference>
<feature type="domain" description="N-acetyltransferase" evidence="1">
    <location>
        <begin position="6"/>
        <end position="146"/>
    </location>
</feature>
<dbReference type="RefSeq" id="WP_264946218.1">
    <property type="nucleotide sequence ID" value="NZ_JAPDRA010000011.1"/>
</dbReference>
<dbReference type="EC" id="2.3.-.-" evidence="2"/>
<keyword evidence="2" id="KW-0808">Transferase</keyword>
<organism evidence="2 3">
    <name type="scientific">Sphingomonas canadensis</name>
    <dbReference type="NCBI Taxonomy" id="1219257"/>
    <lineage>
        <taxon>Bacteria</taxon>
        <taxon>Pseudomonadati</taxon>
        <taxon>Pseudomonadota</taxon>
        <taxon>Alphaproteobacteria</taxon>
        <taxon>Sphingomonadales</taxon>
        <taxon>Sphingomonadaceae</taxon>
        <taxon>Sphingomonas</taxon>
    </lineage>
</organism>
<dbReference type="Proteomes" id="UP001596977">
    <property type="component" value="Unassembled WGS sequence"/>
</dbReference>
<dbReference type="GO" id="GO:0016746">
    <property type="term" value="F:acyltransferase activity"/>
    <property type="evidence" value="ECO:0007669"/>
    <property type="project" value="UniProtKB-KW"/>
</dbReference>
<protein>
    <submittedName>
        <fullName evidence="2">GNAT family N-acetyltransferase</fullName>
        <ecNumber evidence="2">2.3.-.-</ecNumber>
    </submittedName>
</protein>
<evidence type="ECO:0000313" key="2">
    <source>
        <dbReference type="EMBL" id="MFD0948193.1"/>
    </source>
</evidence>
<comment type="caution">
    <text evidence="2">The sequence shown here is derived from an EMBL/GenBank/DDBJ whole genome shotgun (WGS) entry which is preliminary data.</text>
</comment>
<dbReference type="PANTHER" id="PTHR43792:SF1">
    <property type="entry name" value="N-ACETYLTRANSFERASE DOMAIN-CONTAINING PROTEIN"/>
    <property type="match status" value="1"/>
</dbReference>
<keyword evidence="2" id="KW-0012">Acyltransferase</keyword>
<proteinExistence type="predicted"/>
<dbReference type="EMBL" id="JBHTJG010000011">
    <property type="protein sequence ID" value="MFD0948193.1"/>
    <property type="molecule type" value="Genomic_DNA"/>
</dbReference>
<reference evidence="3" key="1">
    <citation type="journal article" date="2019" name="Int. J. Syst. Evol. Microbiol.">
        <title>The Global Catalogue of Microorganisms (GCM) 10K type strain sequencing project: providing services to taxonomists for standard genome sequencing and annotation.</title>
        <authorList>
            <consortium name="The Broad Institute Genomics Platform"/>
            <consortium name="The Broad Institute Genome Sequencing Center for Infectious Disease"/>
            <person name="Wu L."/>
            <person name="Ma J."/>
        </authorList>
    </citation>
    <scope>NUCLEOTIDE SEQUENCE [LARGE SCALE GENOMIC DNA]</scope>
    <source>
        <strain evidence="3">CCUG 62982</strain>
    </source>
</reference>
<dbReference type="Gene3D" id="3.40.630.30">
    <property type="match status" value="1"/>
</dbReference>
<name>A0ABW3H9R8_9SPHN</name>
<gene>
    <name evidence="2" type="ORF">ACFQ1E_17770</name>
</gene>
<dbReference type="InterPro" id="IPR016181">
    <property type="entry name" value="Acyl_CoA_acyltransferase"/>
</dbReference>
<accession>A0ABW3H9R8</accession>
<dbReference type="InterPro" id="IPR051531">
    <property type="entry name" value="N-acetyltransferase"/>
</dbReference>
<dbReference type="SUPFAM" id="SSF55729">
    <property type="entry name" value="Acyl-CoA N-acyltransferases (Nat)"/>
    <property type="match status" value="1"/>
</dbReference>
<evidence type="ECO:0000313" key="3">
    <source>
        <dbReference type="Proteomes" id="UP001596977"/>
    </source>
</evidence>
<dbReference type="Pfam" id="PF13302">
    <property type="entry name" value="Acetyltransf_3"/>
    <property type="match status" value="1"/>
</dbReference>
<dbReference type="InterPro" id="IPR000182">
    <property type="entry name" value="GNAT_dom"/>
</dbReference>
<evidence type="ECO:0000259" key="1">
    <source>
        <dbReference type="Pfam" id="PF13302"/>
    </source>
</evidence>
<sequence>MIETDRIILRKWRPADLDPFAAMCADPRVMATLGPVMTRDETAALIARVEDIGNRYGMTFWAMEQRADGTFLGWCGLKPGAAGTPIEQDMEIGWRLRYEVWGRGYAREAAQASLRWAWDNTGTASVAAITTPGNKRSWGLMERLNMDRAHGQDFDHPDVPDGSPLKRHITYRILRP</sequence>
<keyword evidence="3" id="KW-1185">Reference proteome</keyword>